<dbReference type="AlphaFoldDB" id="A0A3P1CYY0"/>
<keyword evidence="3" id="KW-1185">Reference proteome</keyword>
<keyword evidence="1" id="KW-0732">Signal</keyword>
<name>A0A3P1CYY0_9BACT</name>
<comment type="caution">
    <text evidence="2">The sequence shown here is derived from an EMBL/GenBank/DDBJ whole genome shotgun (WGS) entry which is preliminary data.</text>
</comment>
<dbReference type="OrthoDB" id="825489at2"/>
<dbReference type="EMBL" id="RQJP01000001">
    <property type="protein sequence ID" value="RRB18084.1"/>
    <property type="molecule type" value="Genomic_DNA"/>
</dbReference>
<protein>
    <recommendedName>
        <fullName evidence="4">Cathepsin propeptide inhibitor domain-containing protein</fullName>
    </recommendedName>
</protein>
<feature type="signal peptide" evidence="1">
    <location>
        <begin position="1"/>
        <end position="21"/>
    </location>
</feature>
<gene>
    <name evidence="2" type="ORF">EHT87_07365</name>
</gene>
<dbReference type="RefSeq" id="WP_124905325.1">
    <property type="nucleotide sequence ID" value="NZ_RQJP01000001.1"/>
</dbReference>
<proteinExistence type="predicted"/>
<dbReference type="Proteomes" id="UP000274271">
    <property type="component" value="Unassembled WGS sequence"/>
</dbReference>
<reference evidence="2 3" key="1">
    <citation type="submission" date="2018-11" db="EMBL/GenBank/DDBJ databases">
        <authorList>
            <person name="Zhou Z."/>
            <person name="Wang G."/>
        </authorList>
    </citation>
    <scope>NUCLEOTIDE SEQUENCE [LARGE SCALE GENOMIC DNA]</scope>
    <source>
        <strain evidence="2 3">KCTC42998</strain>
    </source>
</reference>
<evidence type="ECO:0000256" key="1">
    <source>
        <dbReference type="SAM" id="SignalP"/>
    </source>
</evidence>
<evidence type="ECO:0000313" key="2">
    <source>
        <dbReference type="EMBL" id="RRB18084.1"/>
    </source>
</evidence>
<evidence type="ECO:0008006" key="4">
    <source>
        <dbReference type="Google" id="ProtNLM"/>
    </source>
</evidence>
<sequence length="128" mass="14411">MKPFVALVLACWMLGGSLLPGFSIDQSAHWGDLVQHYEQHRKTDAQLSFINFIKMHYGADSEHHKHPNHSHQNLPSVSHLTPVFTPSIVWLPAPVRCPVSIVPKAGFFCKADLYSFLAVFALINPPRR</sequence>
<evidence type="ECO:0000313" key="3">
    <source>
        <dbReference type="Proteomes" id="UP000274271"/>
    </source>
</evidence>
<feature type="chain" id="PRO_5018162826" description="Cathepsin propeptide inhibitor domain-containing protein" evidence="1">
    <location>
        <begin position="22"/>
        <end position="128"/>
    </location>
</feature>
<organism evidence="2 3">
    <name type="scientific">Larkinella knui</name>
    <dbReference type="NCBI Taxonomy" id="2025310"/>
    <lineage>
        <taxon>Bacteria</taxon>
        <taxon>Pseudomonadati</taxon>
        <taxon>Bacteroidota</taxon>
        <taxon>Cytophagia</taxon>
        <taxon>Cytophagales</taxon>
        <taxon>Spirosomataceae</taxon>
        <taxon>Larkinella</taxon>
    </lineage>
</organism>
<accession>A0A3P1CYY0</accession>